<proteinExistence type="predicted"/>
<dbReference type="Pfam" id="PF01593">
    <property type="entry name" value="Amino_oxidase"/>
    <property type="match status" value="1"/>
</dbReference>
<protein>
    <submittedName>
        <fullName evidence="5">Amine oxidase</fullName>
    </submittedName>
</protein>
<feature type="binding site" evidence="3">
    <location>
        <position position="41"/>
    </location>
    <ligand>
        <name>FAD</name>
        <dbReference type="ChEBI" id="CHEBI:57692"/>
    </ligand>
</feature>
<dbReference type="eggNOG" id="COG2907">
    <property type="taxonomic scope" value="Bacteria"/>
</dbReference>
<name>A0A081BDU7_9HYPH</name>
<dbReference type="GO" id="GO:0016491">
    <property type="term" value="F:oxidoreductase activity"/>
    <property type="evidence" value="ECO:0007669"/>
    <property type="project" value="UniProtKB-KW"/>
</dbReference>
<evidence type="ECO:0000313" key="5">
    <source>
        <dbReference type="EMBL" id="GAK46215.1"/>
    </source>
</evidence>
<dbReference type="AlphaFoldDB" id="A0A081BDU7"/>
<evidence type="ECO:0000259" key="4">
    <source>
        <dbReference type="Pfam" id="PF01593"/>
    </source>
</evidence>
<comment type="cofactor">
    <cofactor evidence="1">
        <name>FAD</name>
        <dbReference type="ChEBI" id="CHEBI:57692"/>
    </cofactor>
</comment>
<dbReference type="Proteomes" id="UP000028702">
    <property type="component" value="Unassembled WGS sequence"/>
</dbReference>
<evidence type="ECO:0000256" key="2">
    <source>
        <dbReference type="ARBA" id="ARBA00023002"/>
    </source>
</evidence>
<dbReference type="Gene3D" id="1.10.405.20">
    <property type="match status" value="1"/>
</dbReference>
<evidence type="ECO:0000256" key="1">
    <source>
        <dbReference type="ARBA" id="ARBA00001974"/>
    </source>
</evidence>
<accession>A0A081BDU7</accession>
<dbReference type="Gene3D" id="3.50.50.60">
    <property type="entry name" value="FAD/NAD(P)-binding domain"/>
    <property type="match status" value="1"/>
</dbReference>
<dbReference type="InterPro" id="IPR050464">
    <property type="entry name" value="Zeta_carotene_desat/Oxidored"/>
</dbReference>
<evidence type="ECO:0000313" key="6">
    <source>
        <dbReference type="Proteomes" id="UP000028702"/>
    </source>
</evidence>
<organism evidence="5 6">
    <name type="scientific">Tepidicaulis marinus</name>
    <dbReference type="NCBI Taxonomy" id="1333998"/>
    <lineage>
        <taxon>Bacteria</taxon>
        <taxon>Pseudomonadati</taxon>
        <taxon>Pseudomonadota</taxon>
        <taxon>Alphaproteobacteria</taxon>
        <taxon>Hyphomicrobiales</taxon>
        <taxon>Parvibaculaceae</taxon>
        <taxon>Tepidicaulis</taxon>
    </lineage>
</organism>
<comment type="caution">
    <text evidence="5">The sequence shown here is derived from an EMBL/GenBank/DDBJ whole genome shotgun (WGS) entry which is preliminary data.</text>
</comment>
<feature type="domain" description="Amine oxidase" evidence="4">
    <location>
        <begin position="40"/>
        <end position="353"/>
    </location>
</feature>
<evidence type="ECO:0000256" key="3">
    <source>
        <dbReference type="PIRSR" id="PIRSR601613-1"/>
    </source>
</evidence>
<dbReference type="Gene3D" id="3.30.70.1990">
    <property type="match status" value="1"/>
</dbReference>
<keyword evidence="6" id="KW-1185">Reference proteome</keyword>
<dbReference type="STRING" id="1333998.M2A_2714"/>
<dbReference type="EMBL" id="BBIO01000016">
    <property type="protein sequence ID" value="GAK46215.1"/>
    <property type="molecule type" value="Genomic_DNA"/>
</dbReference>
<reference evidence="5 6" key="1">
    <citation type="submission" date="2014-07" db="EMBL/GenBank/DDBJ databases">
        <title>Tepidicaulis marinum gen. nov., sp. nov., a novel marine bacterium denitrifying nitrate to nitrous oxide strictly under microaerobic conditions.</title>
        <authorList>
            <person name="Takeuchi M."/>
            <person name="Yamagishi T."/>
            <person name="Kamagata Y."/>
            <person name="Oshima K."/>
            <person name="Hattori M."/>
            <person name="Katayama T."/>
            <person name="Hanada S."/>
            <person name="Tamaki H."/>
            <person name="Marumo K."/>
            <person name="Maeda H."/>
            <person name="Nedachi M."/>
            <person name="Iwasaki W."/>
            <person name="Suwa Y."/>
            <person name="Sakata S."/>
        </authorList>
    </citation>
    <scope>NUCLEOTIDE SEQUENCE [LARGE SCALE GENOMIC DNA]</scope>
    <source>
        <strain evidence="5 6">MA2</strain>
    </source>
</reference>
<dbReference type="PANTHER" id="PTHR42923:SF17">
    <property type="entry name" value="AMINE OXIDASE DOMAIN-CONTAINING PROTEIN"/>
    <property type="match status" value="1"/>
</dbReference>
<dbReference type="InterPro" id="IPR036188">
    <property type="entry name" value="FAD/NAD-bd_sf"/>
</dbReference>
<dbReference type="PANTHER" id="PTHR42923">
    <property type="entry name" value="PROTOPORPHYRINOGEN OXIDASE"/>
    <property type="match status" value="1"/>
</dbReference>
<dbReference type="SUPFAM" id="SSF51905">
    <property type="entry name" value="FAD/NAD(P)-binding domain"/>
    <property type="match status" value="1"/>
</dbReference>
<sequence>MNDVRKFMTRPLGSVTGVPFTDMPPAKTPSRKIAVIGSGISGLSAAWLLSKGHEVTLFEKDTRLGGHANTVDLALGQEHVPVDTGFIVYNELNYPNLVKLFAHLDVPTKASNMSFAASLENGAFEYSGSGIKGLFADRRNMLRPRMWRMIRDIMKLYRAGPRLSGDLSLAEQPLGAFLEAHGYSRSFQRDHLLPMCAAIWSLPVEQVEQYPALAFLRFFENHGLMRVKDRPLWRTVAGGSRSYVTALAGDMQADIRLGARIAQVRRAADGVLIHMEEGSTERFDEVVFACHSDQALALLGDASGQERAILGAFPYQKNIAYLHSDTRFMPANRKVWSSWNYIGGEGEAVCVTYWMNQLQSLPTATPVLVTLNPGTAPRAEQVYGRFEYDHPVFNRHALRNQRMLWQLQGVRNTWFCGAYFGAGFHEDGLQAGLAVAEQLGGVRRPWHLDNPSSRLLLPPEALVPLRQAEAA</sequence>
<dbReference type="PRINTS" id="PR00757">
    <property type="entry name" value="AMINEOXDASEF"/>
</dbReference>
<keyword evidence="2" id="KW-0560">Oxidoreductase</keyword>
<dbReference type="InterPro" id="IPR002937">
    <property type="entry name" value="Amino_oxidase"/>
</dbReference>
<dbReference type="InterPro" id="IPR001613">
    <property type="entry name" value="Flavin_amine_oxidase"/>
</dbReference>
<gene>
    <name evidence="5" type="ORF">M2A_2714</name>
</gene>